<dbReference type="InterPro" id="IPR050289">
    <property type="entry name" value="TorD/DmsD_chaperones"/>
</dbReference>
<keyword evidence="3" id="KW-1185">Reference proteome</keyword>
<evidence type="ECO:0000313" key="2">
    <source>
        <dbReference type="EMBL" id="MDJ1651176.1"/>
    </source>
</evidence>
<keyword evidence="1" id="KW-0143">Chaperone</keyword>
<dbReference type="Gene3D" id="1.10.3480.10">
    <property type="entry name" value="TorD-like"/>
    <property type="match status" value="1"/>
</dbReference>
<reference evidence="2 3" key="1">
    <citation type="submission" date="2023-05" db="EMBL/GenBank/DDBJ databases">
        <title>Gordonibacter KGMB12511T sp. nov., isolated from faeces of healthy Korean.</title>
        <authorList>
            <person name="Kim H.S."/>
            <person name="Kim J.-S."/>
            <person name="Suh M.K."/>
            <person name="Eom M.K."/>
            <person name="Do H.E."/>
            <person name="Lee J.-S."/>
        </authorList>
    </citation>
    <scope>NUCLEOTIDE SEQUENCE [LARGE SCALE GENOMIC DNA]</scope>
    <source>
        <strain evidence="2 3">KGMB12511</strain>
    </source>
</reference>
<organism evidence="2 3">
    <name type="scientific">Gordonibacter faecis</name>
    <dbReference type="NCBI Taxonomy" id="3047475"/>
    <lineage>
        <taxon>Bacteria</taxon>
        <taxon>Bacillati</taxon>
        <taxon>Actinomycetota</taxon>
        <taxon>Coriobacteriia</taxon>
        <taxon>Eggerthellales</taxon>
        <taxon>Eggerthellaceae</taxon>
        <taxon>Gordonibacter</taxon>
    </lineage>
</organism>
<dbReference type="InterPro" id="IPR020945">
    <property type="entry name" value="DMSO/NO3_reduct_chaperone"/>
</dbReference>
<proteinExistence type="predicted"/>
<protein>
    <submittedName>
        <fullName evidence="2">Molecular chaperone TorD family protein</fullName>
    </submittedName>
</protein>
<name>A0ABT7DNS3_9ACTN</name>
<evidence type="ECO:0000313" key="3">
    <source>
        <dbReference type="Proteomes" id="UP001232750"/>
    </source>
</evidence>
<dbReference type="SUPFAM" id="SSF89155">
    <property type="entry name" value="TorD-like"/>
    <property type="match status" value="1"/>
</dbReference>
<dbReference type="Proteomes" id="UP001232750">
    <property type="component" value="Unassembled WGS sequence"/>
</dbReference>
<dbReference type="RefSeq" id="WP_283832523.1">
    <property type="nucleotide sequence ID" value="NZ_JASJEU010000020.1"/>
</dbReference>
<dbReference type="PANTHER" id="PTHR34227:SF1">
    <property type="entry name" value="DIMETHYL SULFOXIDE REDUCTASE CHAPERONE-RELATED"/>
    <property type="match status" value="1"/>
</dbReference>
<sequence>MSAQTQLASPAADEARERAAALEELLLARVYLYELFHKLMGAAPDADVLEALLGQAPAEGAGLYAEDDATMRGFAAFLEALAAREDRAALLDAARDEYTRLFVGPGALPAPTWESPYLTKEPTLFQENTLAVRAAYRAHGVEPKRLQRVPDDHVALLCAFMAERARAALTALRAGDVAALAAELRDELAFVRAHLTSWLEAFAQSERRSQTAVLYPQLIEALAAFAAVDATFLTEAAFWVESLDGLALEASEGASLADFEHALAGLASVRPFGSEDYELVPCGRDASLGAA</sequence>
<dbReference type="EMBL" id="JASJEU010000020">
    <property type="protein sequence ID" value="MDJ1651176.1"/>
    <property type="molecule type" value="Genomic_DNA"/>
</dbReference>
<comment type="caution">
    <text evidence="2">The sequence shown here is derived from an EMBL/GenBank/DDBJ whole genome shotgun (WGS) entry which is preliminary data.</text>
</comment>
<dbReference type="Pfam" id="PF02613">
    <property type="entry name" value="Nitrate_red_del"/>
    <property type="match status" value="1"/>
</dbReference>
<dbReference type="PANTHER" id="PTHR34227">
    <property type="entry name" value="CHAPERONE PROTEIN YCDY"/>
    <property type="match status" value="1"/>
</dbReference>
<dbReference type="InterPro" id="IPR036411">
    <property type="entry name" value="TorD-like_sf"/>
</dbReference>
<accession>A0ABT7DNS3</accession>
<evidence type="ECO:0000256" key="1">
    <source>
        <dbReference type="ARBA" id="ARBA00023186"/>
    </source>
</evidence>
<gene>
    <name evidence="2" type="ORF">QNJ86_10225</name>
</gene>